<feature type="transmembrane region" description="Helical" evidence="7">
    <location>
        <begin position="52"/>
        <end position="71"/>
    </location>
</feature>
<keyword evidence="9" id="KW-1185">Reference proteome</keyword>
<evidence type="ECO:0000256" key="1">
    <source>
        <dbReference type="ARBA" id="ARBA00004651"/>
    </source>
</evidence>
<accession>A0ABV4NVD5</accession>
<keyword evidence="5 7" id="KW-1133">Transmembrane helix</keyword>
<keyword evidence="6 7" id="KW-0472">Membrane</keyword>
<feature type="transmembrane region" description="Helical" evidence="7">
    <location>
        <begin position="83"/>
        <end position="102"/>
    </location>
</feature>
<gene>
    <name evidence="8" type="ORF">ACCI49_04050</name>
</gene>
<evidence type="ECO:0000256" key="3">
    <source>
        <dbReference type="ARBA" id="ARBA00022475"/>
    </source>
</evidence>
<evidence type="ECO:0000256" key="2">
    <source>
        <dbReference type="ARBA" id="ARBA00005779"/>
    </source>
</evidence>
<evidence type="ECO:0000313" key="8">
    <source>
        <dbReference type="EMBL" id="MFA0810083.1"/>
    </source>
</evidence>
<dbReference type="InterPro" id="IPR007140">
    <property type="entry name" value="DUF350"/>
</dbReference>
<dbReference type="RefSeq" id="WP_371837696.1">
    <property type="nucleotide sequence ID" value="NZ_JBGMEK010000005.1"/>
</dbReference>
<comment type="caution">
    <text evidence="8">The sequence shown here is derived from an EMBL/GenBank/DDBJ whole genome shotgun (WGS) entry which is preliminary data.</text>
</comment>
<reference evidence="8 9" key="1">
    <citation type="submission" date="2024-08" db="EMBL/GenBank/DDBJ databases">
        <authorList>
            <person name="Ishaq N."/>
        </authorList>
    </citation>
    <scope>NUCLEOTIDE SEQUENCE [LARGE SCALE GENOMIC DNA]</scope>
    <source>
        <strain evidence="8 9">DSM 18651</strain>
    </source>
</reference>
<comment type="subcellular location">
    <subcellularLocation>
        <location evidence="1">Cell membrane</location>
        <topology evidence="1">Multi-pass membrane protein</topology>
    </subcellularLocation>
</comment>
<dbReference type="EMBL" id="JBGMEK010000005">
    <property type="protein sequence ID" value="MFA0810083.1"/>
    <property type="molecule type" value="Genomic_DNA"/>
</dbReference>
<dbReference type="PANTHER" id="PTHR40043:SF1">
    <property type="entry name" value="UPF0719 INNER MEMBRANE PROTEIN YJFL"/>
    <property type="match status" value="1"/>
</dbReference>
<evidence type="ECO:0000256" key="6">
    <source>
        <dbReference type="ARBA" id="ARBA00023136"/>
    </source>
</evidence>
<evidence type="ECO:0000256" key="4">
    <source>
        <dbReference type="ARBA" id="ARBA00022692"/>
    </source>
</evidence>
<dbReference type="PANTHER" id="PTHR40043">
    <property type="entry name" value="UPF0719 INNER MEMBRANE PROTEIN YJFL"/>
    <property type="match status" value="1"/>
</dbReference>
<keyword evidence="3" id="KW-1003">Cell membrane</keyword>
<dbReference type="Proteomes" id="UP001569428">
    <property type="component" value="Unassembled WGS sequence"/>
</dbReference>
<evidence type="ECO:0000256" key="5">
    <source>
        <dbReference type="ARBA" id="ARBA00022989"/>
    </source>
</evidence>
<dbReference type="Pfam" id="PF03994">
    <property type="entry name" value="DUF350"/>
    <property type="match status" value="1"/>
</dbReference>
<organism evidence="8 9">
    <name type="scientific">Microbulbifer epialgicus</name>
    <dbReference type="NCBI Taxonomy" id="393907"/>
    <lineage>
        <taxon>Bacteria</taxon>
        <taxon>Pseudomonadati</taxon>
        <taxon>Pseudomonadota</taxon>
        <taxon>Gammaproteobacteria</taxon>
        <taxon>Cellvibrionales</taxon>
        <taxon>Microbulbiferaceae</taxon>
        <taxon>Microbulbifer</taxon>
    </lineage>
</organism>
<feature type="transmembrane region" description="Helical" evidence="7">
    <location>
        <begin position="12"/>
        <end position="32"/>
    </location>
</feature>
<comment type="similarity">
    <text evidence="2">Belongs to the UPF0719 family.</text>
</comment>
<evidence type="ECO:0000256" key="7">
    <source>
        <dbReference type="SAM" id="Phobius"/>
    </source>
</evidence>
<name>A0ABV4NVD5_9GAMM</name>
<proteinExistence type="inferred from homology"/>
<sequence length="138" mass="14707">MDQPYDLLTGIVHFAAYFGLSLVFLIAFKFLYALVTPHDEWKLIREEKNTAAAIGFGGAVLGFAIAVGGAASNSVSIIDFATWALVALIAQLVAFAIIRFGFMPRIVERIEDGEVSAGIMLAATTISVGVLNAACMSY</sequence>
<keyword evidence="4 7" id="KW-0812">Transmembrane</keyword>
<protein>
    <submittedName>
        <fullName evidence="8">DUF350 domain-containing protein</fullName>
    </submittedName>
</protein>
<feature type="transmembrane region" description="Helical" evidence="7">
    <location>
        <begin position="114"/>
        <end position="134"/>
    </location>
</feature>
<evidence type="ECO:0000313" key="9">
    <source>
        <dbReference type="Proteomes" id="UP001569428"/>
    </source>
</evidence>